<keyword evidence="1" id="KW-0472">Membrane</keyword>
<organism evidence="2 3">
    <name type="scientific">Neorhodopirellula pilleata</name>
    <dbReference type="NCBI Taxonomy" id="2714738"/>
    <lineage>
        <taxon>Bacteria</taxon>
        <taxon>Pseudomonadati</taxon>
        <taxon>Planctomycetota</taxon>
        <taxon>Planctomycetia</taxon>
        <taxon>Pirellulales</taxon>
        <taxon>Pirellulaceae</taxon>
        <taxon>Neorhodopirellula</taxon>
    </lineage>
</organism>
<dbReference type="RefSeq" id="WP_146580569.1">
    <property type="nucleotide sequence ID" value="NZ_SJPM01000012.1"/>
</dbReference>
<reference evidence="2 3" key="1">
    <citation type="submission" date="2019-02" db="EMBL/GenBank/DDBJ databases">
        <title>Deep-cultivation of Planctomycetes and their phenomic and genomic characterization uncovers novel biology.</title>
        <authorList>
            <person name="Wiegand S."/>
            <person name="Jogler M."/>
            <person name="Boedeker C."/>
            <person name="Pinto D."/>
            <person name="Vollmers J."/>
            <person name="Rivas-Marin E."/>
            <person name="Kohn T."/>
            <person name="Peeters S.H."/>
            <person name="Heuer A."/>
            <person name="Rast P."/>
            <person name="Oberbeckmann S."/>
            <person name="Bunk B."/>
            <person name="Jeske O."/>
            <person name="Meyerdierks A."/>
            <person name="Storesund J.E."/>
            <person name="Kallscheuer N."/>
            <person name="Luecker S."/>
            <person name="Lage O.M."/>
            <person name="Pohl T."/>
            <person name="Merkel B.J."/>
            <person name="Hornburger P."/>
            <person name="Mueller R.-W."/>
            <person name="Bruemmer F."/>
            <person name="Labrenz M."/>
            <person name="Spormann A.M."/>
            <person name="Op Den Camp H."/>
            <person name="Overmann J."/>
            <person name="Amann R."/>
            <person name="Jetten M.S.M."/>
            <person name="Mascher T."/>
            <person name="Medema M.H."/>
            <person name="Devos D.P."/>
            <person name="Kaster A.-K."/>
            <person name="Ovreas L."/>
            <person name="Rohde M."/>
            <person name="Galperin M.Y."/>
            <person name="Jogler C."/>
        </authorList>
    </citation>
    <scope>NUCLEOTIDE SEQUENCE [LARGE SCALE GENOMIC DNA]</scope>
    <source>
        <strain evidence="2 3">Pla100</strain>
    </source>
</reference>
<accession>A0A5C5ZX93</accession>
<evidence type="ECO:0000313" key="3">
    <source>
        <dbReference type="Proteomes" id="UP000316213"/>
    </source>
</evidence>
<dbReference type="OrthoDB" id="277345at2"/>
<sequence length="132" mass="14642">MIAPRVCGSRGFTLLETMLALAFLAVASGVTLKMHQGRLDYDRGAMDRLAHQLKLENIAEQLSLIDDEQWIESAKRIAAESHAEVDVESFETDLPESDTTEASSTTGWHAIITTQSASGRLTKHYWRLKGQP</sequence>
<feature type="transmembrane region" description="Helical" evidence="1">
    <location>
        <begin position="12"/>
        <end position="32"/>
    </location>
</feature>
<gene>
    <name evidence="2" type="ORF">Pla100_47810</name>
</gene>
<keyword evidence="1" id="KW-0812">Transmembrane</keyword>
<dbReference type="PROSITE" id="PS00409">
    <property type="entry name" value="PROKAR_NTER_METHYL"/>
    <property type="match status" value="1"/>
</dbReference>
<dbReference type="Proteomes" id="UP000316213">
    <property type="component" value="Unassembled WGS sequence"/>
</dbReference>
<comment type="caution">
    <text evidence="2">The sequence shown here is derived from an EMBL/GenBank/DDBJ whole genome shotgun (WGS) entry which is preliminary data.</text>
</comment>
<proteinExistence type="predicted"/>
<keyword evidence="3" id="KW-1185">Reference proteome</keyword>
<evidence type="ECO:0000256" key="1">
    <source>
        <dbReference type="SAM" id="Phobius"/>
    </source>
</evidence>
<evidence type="ECO:0008006" key="4">
    <source>
        <dbReference type="Google" id="ProtNLM"/>
    </source>
</evidence>
<dbReference type="InterPro" id="IPR012902">
    <property type="entry name" value="N_methyl_site"/>
</dbReference>
<name>A0A5C5ZX93_9BACT</name>
<dbReference type="EMBL" id="SJPM01000012">
    <property type="protein sequence ID" value="TWT92244.1"/>
    <property type="molecule type" value="Genomic_DNA"/>
</dbReference>
<dbReference type="AlphaFoldDB" id="A0A5C5ZX93"/>
<evidence type="ECO:0000313" key="2">
    <source>
        <dbReference type="EMBL" id="TWT92244.1"/>
    </source>
</evidence>
<keyword evidence="1" id="KW-1133">Transmembrane helix</keyword>
<dbReference type="NCBIfam" id="TIGR02532">
    <property type="entry name" value="IV_pilin_GFxxxE"/>
    <property type="match status" value="1"/>
</dbReference>
<protein>
    <recommendedName>
        <fullName evidence="4">Bacterial type II secretion system protein I/J</fullName>
    </recommendedName>
</protein>